<dbReference type="Gramene" id="ORUFI03G17180.1">
    <property type="protein sequence ID" value="ORUFI03G17180.1"/>
    <property type="gene ID" value="ORUFI03G17180"/>
</dbReference>
<proteinExistence type="predicted"/>
<reference evidence="3" key="1">
    <citation type="submission" date="2013-06" db="EMBL/GenBank/DDBJ databases">
        <authorList>
            <person name="Zhao Q."/>
        </authorList>
    </citation>
    <scope>NUCLEOTIDE SEQUENCE</scope>
    <source>
        <strain evidence="3">cv. W1943</strain>
    </source>
</reference>
<dbReference type="HOGENOM" id="CLU_1121613_0_0_1"/>
<feature type="region of interest" description="Disordered" evidence="1">
    <location>
        <begin position="17"/>
        <end position="88"/>
    </location>
</feature>
<dbReference type="OMA" id="RECLVVW"/>
<dbReference type="Proteomes" id="UP000008022">
    <property type="component" value="Unassembled WGS sequence"/>
</dbReference>
<dbReference type="EnsemblPlants" id="ORUFI03G17180.1">
    <property type="protein sequence ID" value="ORUFI03G17180.1"/>
    <property type="gene ID" value="ORUFI03G17180"/>
</dbReference>
<sequence length="248" mass="27885">MDSTALLTYGCQIHPRPTSLSRSQTRVLSPSAVRPKFSPTAAPPPTISRISPPLALPGPHLTAAAARDKPSLPIPPDPSAHRRHPIPQPTAATRSAHLLLRLRRAVAPPSLRLADLLRQRAAASSTTRRLSESHSRECLVVWDNKLNWIRQGHQFPPRRSCGAVDTVERLFHLRCPCCHPRPHCISVLDLRLSLTTIQEKIFLLRITKISYYSDNDAEISYINGVLYSVTRRVWCLRLDYILLIYIRG</sequence>
<feature type="compositionally biased region" description="Polar residues" evidence="1">
    <location>
        <begin position="18"/>
        <end position="28"/>
    </location>
</feature>
<keyword evidence="3" id="KW-1185">Reference proteome</keyword>
<organism evidence="2 3">
    <name type="scientific">Oryza rufipogon</name>
    <name type="common">Brownbeard rice</name>
    <name type="synonym">Asian wild rice</name>
    <dbReference type="NCBI Taxonomy" id="4529"/>
    <lineage>
        <taxon>Eukaryota</taxon>
        <taxon>Viridiplantae</taxon>
        <taxon>Streptophyta</taxon>
        <taxon>Embryophyta</taxon>
        <taxon>Tracheophyta</taxon>
        <taxon>Spermatophyta</taxon>
        <taxon>Magnoliopsida</taxon>
        <taxon>Liliopsida</taxon>
        <taxon>Poales</taxon>
        <taxon>Poaceae</taxon>
        <taxon>BOP clade</taxon>
        <taxon>Oryzoideae</taxon>
        <taxon>Oryzeae</taxon>
        <taxon>Oryzinae</taxon>
        <taxon>Oryza</taxon>
    </lineage>
</organism>
<evidence type="ECO:0000313" key="2">
    <source>
        <dbReference type="EnsemblPlants" id="ORUFI03G17180.1"/>
    </source>
</evidence>
<accession>A0A0E0NUS0</accession>
<dbReference type="AlphaFoldDB" id="A0A0E0NUS0"/>
<reference evidence="2" key="2">
    <citation type="submission" date="2015-06" db="UniProtKB">
        <authorList>
            <consortium name="EnsemblPlants"/>
        </authorList>
    </citation>
    <scope>IDENTIFICATION</scope>
</reference>
<evidence type="ECO:0000256" key="1">
    <source>
        <dbReference type="SAM" id="MobiDB-lite"/>
    </source>
</evidence>
<evidence type="ECO:0000313" key="3">
    <source>
        <dbReference type="Proteomes" id="UP000008022"/>
    </source>
</evidence>
<protein>
    <submittedName>
        <fullName evidence="2">Uncharacterized protein</fullName>
    </submittedName>
</protein>
<name>A0A0E0NUS0_ORYRU</name>